<dbReference type="PANTHER" id="PTHR24056">
    <property type="entry name" value="CELL DIVISION PROTEIN KINASE"/>
    <property type="match status" value="1"/>
</dbReference>
<dbReference type="FunFam" id="1.10.510.10:FF:000415">
    <property type="entry name" value="CMGC/CDK/CRK7 protein kinase, variant"/>
    <property type="match status" value="1"/>
</dbReference>
<evidence type="ECO:0000256" key="1">
    <source>
        <dbReference type="ARBA" id="ARBA00004123"/>
    </source>
</evidence>
<evidence type="ECO:0000256" key="10">
    <source>
        <dbReference type="ARBA" id="ARBA00048367"/>
    </source>
</evidence>
<evidence type="ECO:0000313" key="16">
    <source>
        <dbReference type="Proteomes" id="UP001186944"/>
    </source>
</evidence>
<comment type="catalytic activity">
    <reaction evidence="9">
        <text>L-threonyl-[protein] + ATP = O-phospho-L-threonyl-[protein] + ADP + H(+)</text>
        <dbReference type="Rhea" id="RHEA:46608"/>
        <dbReference type="Rhea" id="RHEA-COMP:11060"/>
        <dbReference type="Rhea" id="RHEA-COMP:11605"/>
        <dbReference type="ChEBI" id="CHEBI:15378"/>
        <dbReference type="ChEBI" id="CHEBI:30013"/>
        <dbReference type="ChEBI" id="CHEBI:30616"/>
        <dbReference type="ChEBI" id="CHEBI:61977"/>
        <dbReference type="ChEBI" id="CHEBI:456216"/>
        <dbReference type="EC" id="2.7.11.22"/>
    </reaction>
</comment>
<dbReference type="GO" id="GO:0004693">
    <property type="term" value="F:cyclin-dependent protein serine/threonine kinase activity"/>
    <property type="evidence" value="ECO:0007669"/>
    <property type="project" value="UniProtKB-EC"/>
</dbReference>
<dbReference type="PROSITE" id="PS50011">
    <property type="entry name" value="PROTEIN_KINASE_DOM"/>
    <property type="match status" value="1"/>
</dbReference>
<feature type="compositionally biased region" description="Basic and acidic residues" evidence="13">
    <location>
        <begin position="716"/>
        <end position="746"/>
    </location>
</feature>
<dbReference type="PROSITE" id="PS00107">
    <property type="entry name" value="PROTEIN_KINASE_ATP"/>
    <property type="match status" value="1"/>
</dbReference>
<reference evidence="15" key="1">
    <citation type="submission" date="2019-08" db="EMBL/GenBank/DDBJ databases">
        <title>The improved chromosome-level genome for the pearl oyster Pinctada fucata martensii using PacBio sequencing and Hi-C.</title>
        <authorList>
            <person name="Zheng Z."/>
        </authorList>
    </citation>
    <scope>NUCLEOTIDE SEQUENCE</scope>
    <source>
        <strain evidence="15">ZZ-2019</strain>
        <tissue evidence="15">Adductor muscle</tissue>
    </source>
</reference>
<feature type="compositionally biased region" description="Pro residues" evidence="13">
    <location>
        <begin position="573"/>
        <end position="582"/>
    </location>
</feature>
<dbReference type="InterPro" id="IPR011009">
    <property type="entry name" value="Kinase-like_dom_sf"/>
</dbReference>
<dbReference type="Gene3D" id="1.10.510.10">
    <property type="entry name" value="Transferase(Phosphotransferase) domain 1"/>
    <property type="match status" value="1"/>
</dbReference>
<keyword evidence="16" id="KW-1185">Reference proteome</keyword>
<dbReference type="SMART" id="SM00220">
    <property type="entry name" value="S_TKc"/>
    <property type="match status" value="1"/>
</dbReference>
<dbReference type="GO" id="GO:0008024">
    <property type="term" value="C:cyclin/CDK positive transcription elongation factor complex"/>
    <property type="evidence" value="ECO:0007669"/>
    <property type="project" value="TreeGrafter"/>
</dbReference>
<evidence type="ECO:0000256" key="8">
    <source>
        <dbReference type="ARBA" id="ARBA00023242"/>
    </source>
</evidence>
<comment type="similarity">
    <text evidence="2">Belongs to the protein kinase superfamily. CMGC Ser/Thr protein kinase family. CDC2/CDKX subfamily.</text>
</comment>
<evidence type="ECO:0000256" key="6">
    <source>
        <dbReference type="ARBA" id="ARBA00022777"/>
    </source>
</evidence>
<feature type="compositionally biased region" description="Polar residues" evidence="13">
    <location>
        <begin position="391"/>
        <end position="404"/>
    </location>
</feature>
<comment type="catalytic activity">
    <reaction evidence="10">
        <text>L-seryl-[protein] + ATP = O-phospho-L-seryl-[protein] + ADP + H(+)</text>
        <dbReference type="Rhea" id="RHEA:17989"/>
        <dbReference type="Rhea" id="RHEA-COMP:9863"/>
        <dbReference type="Rhea" id="RHEA-COMP:11604"/>
        <dbReference type="ChEBI" id="CHEBI:15378"/>
        <dbReference type="ChEBI" id="CHEBI:29999"/>
        <dbReference type="ChEBI" id="CHEBI:30616"/>
        <dbReference type="ChEBI" id="CHEBI:83421"/>
        <dbReference type="ChEBI" id="CHEBI:456216"/>
        <dbReference type="EC" id="2.7.11.22"/>
    </reaction>
</comment>
<evidence type="ECO:0000256" key="7">
    <source>
        <dbReference type="ARBA" id="ARBA00022840"/>
    </source>
</evidence>
<feature type="compositionally biased region" description="Low complexity" evidence="13">
    <location>
        <begin position="370"/>
        <end position="387"/>
    </location>
</feature>
<feature type="binding site" evidence="12">
    <location>
        <position position="45"/>
    </location>
    <ligand>
        <name>ATP</name>
        <dbReference type="ChEBI" id="CHEBI:30616"/>
    </ligand>
</feature>
<evidence type="ECO:0000313" key="15">
    <source>
        <dbReference type="EMBL" id="KAK3109135.1"/>
    </source>
</evidence>
<comment type="caution">
    <text evidence="15">The sequence shown here is derived from an EMBL/GenBank/DDBJ whole genome shotgun (WGS) entry which is preliminary data.</text>
</comment>
<evidence type="ECO:0000256" key="13">
    <source>
        <dbReference type="SAM" id="MobiDB-lite"/>
    </source>
</evidence>
<dbReference type="InterPro" id="IPR050108">
    <property type="entry name" value="CDK"/>
</dbReference>
<feature type="compositionally biased region" description="Basic and acidic residues" evidence="13">
    <location>
        <begin position="360"/>
        <end position="369"/>
    </location>
</feature>
<dbReference type="GO" id="GO:0032968">
    <property type="term" value="P:positive regulation of transcription elongation by RNA polymerase II"/>
    <property type="evidence" value="ECO:0007669"/>
    <property type="project" value="TreeGrafter"/>
</dbReference>
<feature type="region of interest" description="Disordered" evidence="13">
    <location>
        <begin position="355"/>
        <end position="504"/>
    </location>
</feature>
<comment type="catalytic activity">
    <reaction evidence="11">
        <text>[DNA-directed RNA polymerase] + ATP = phospho-[DNA-directed RNA polymerase] + ADP + H(+)</text>
        <dbReference type="Rhea" id="RHEA:10216"/>
        <dbReference type="Rhea" id="RHEA-COMP:11321"/>
        <dbReference type="Rhea" id="RHEA-COMP:11322"/>
        <dbReference type="ChEBI" id="CHEBI:15378"/>
        <dbReference type="ChEBI" id="CHEBI:30616"/>
        <dbReference type="ChEBI" id="CHEBI:43176"/>
        <dbReference type="ChEBI" id="CHEBI:68546"/>
        <dbReference type="ChEBI" id="CHEBI:456216"/>
        <dbReference type="EC" id="2.7.11.23"/>
    </reaction>
</comment>
<evidence type="ECO:0000256" key="11">
    <source>
        <dbReference type="ARBA" id="ARBA00049280"/>
    </source>
</evidence>
<organism evidence="15 16">
    <name type="scientific">Pinctada imbricata</name>
    <name type="common">Atlantic pearl-oyster</name>
    <name type="synonym">Pinctada martensii</name>
    <dbReference type="NCBI Taxonomy" id="66713"/>
    <lineage>
        <taxon>Eukaryota</taxon>
        <taxon>Metazoa</taxon>
        <taxon>Spiralia</taxon>
        <taxon>Lophotrochozoa</taxon>
        <taxon>Mollusca</taxon>
        <taxon>Bivalvia</taxon>
        <taxon>Autobranchia</taxon>
        <taxon>Pteriomorphia</taxon>
        <taxon>Pterioida</taxon>
        <taxon>Pterioidea</taxon>
        <taxon>Pteriidae</taxon>
        <taxon>Pinctada</taxon>
    </lineage>
</organism>
<feature type="region of interest" description="Disordered" evidence="13">
    <location>
        <begin position="568"/>
        <end position="647"/>
    </location>
</feature>
<evidence type="ECO:0000256" key="12">
    <source>
        <dbReference type="PROSITE-ProRule" id="PRU10141"/>
    </source>
</evidence>
<dbReference type="GO" id="GO:0005524">
    <property type="term" value="F:ATP binding"/>
    <property type="evidence" value="ECO:0007669"/>
    <property type="project" value="UniProtKB-UniRule"/>
</dbReference>
<comment type="subcellular location">
    <subcellularLocation>
        <location evidence="1">Nucleus</location>
    </subcellularLocation>
</comment>
<feature type="compositionally biased region" description="Low complexity" evidence="13">
    <location>
        <begin position="490"/>
        <end position="504"/>
    </location>
</feature>
<accession>A0AA89C776</accession>
<dbReference type="FunFam" id="3.30.200.20:FF:000074">
    <property type="entry name" value="cyclin-dependent kinase 12 isoform X2"/>
    <property type="match status" value="1"/>
</dbReference>
<dbReference type="SUPFAM" id="SSF56112">
    <property type="entry name" value="Protein kinase-like (PK-like)"/>
    <property type="match status" value="1"/>
</dbReference>
<feature type="compositionally biased region" description="Low complexity" evidence="13">
    <location>
        <begin position="409"/>
        <end position="439"/>
    </location>
</feature>
<dbReference type="AlphaFoldDB" id="A0AA89C776"/>
<feature type="region of interest" description="Disordered" evidence="13">
    <location>
        <begin position="668"/>
        <end position="824"/>
    </location>
</feature>
<evidence type="ECO:0000256" key="2">
    <source>
        <dbReference type="ARBA" id="ARBA00006485"/>
    </source>
</evidence>
<keyword evidence="6" id="KW-0418">Kinase</keyword>
<keyword evidence="7 12" id="KW-0067">ATP-binding</keyword>
<feature type="compositionally biased region" description="Low complexity" evidence="13">
    <location>
        <begin position="747"/>
        <end position="760"/>
    </location>
</feature>
<keyword evidence="3" id="KW-0723">Serine/threonine-protein kinase</keyword>
<dbReference type="InterPro" id="IPR017441">
    <property type="entry name" value="Protein_kinase_ATP_BS"/>
</dbReference>
<evidence type="ECO:0000256" key="4">
    <source>
        <dbReference type="ARBA" id="ARBA00022679"/>
    </source>
</evidence>
<evidence type="ECO:0000259" key="14">
    <source>
        <dbReference type="PROSITE" id="PS50011"/>
    </source>
</evidence>
<sequence>MSEVKGDWGERCVDLFSIIEIVGEGTYGQVYKAKDSFTDELVALKKVRLENEKEGFPITAVREIKILRQLNHPNIVNLKEIVTDKQDALDFKKDKGAFYLVFEYMDHDLMGFLESGMCHLKEEHVASFTKQLLDGLNYCHKKNFLHRDIKCSNILLNNRGQIKLGDWGLARLYEAEDKERLYTNKVITLWYRPPELLLGEERYGPAIDVWSIGCILGELFTRKPIFQANQELQQLELISKTCGSPCPAAWPDCHQATTIPHIQAEETIQATTPGRILIVRRLLCLYIEFLICNKDAIPKPALDLMDQMLELDPGKRISADQALQCQWLREVDPNSIPPPDLPKDQDCHEMWSRNRKKHMREVQRLKESDGASGSSTKSGSQSGQNRSGSREPSQGKSASSTSESVPAVSRQKSSSSTSQLSRSTSSSSAQSASGQTKAAPISSGQKDASAMFVAQKESKAGGIPGLDIPQEKDQEESIHSETVPKAKAPSSVESQGQSQGSSTAQPALAQLVQLLQEGKSATEVAKLLNMAEDEQTLQLMNNLSTQLLLAAQMTTSQKAEDLLNLPTPIKSQPAPPVVPPVKPAAEPYPARYPSAGSAGSFGNGSYSGSDNYSSAPKAEHGVGGYTGDPYTADDSQSSNLSHDSGSNAGVKAALAQLLAQQGMRVSMGGTELSQAPSGGDPGYATEAGYDNSGRLYTTAPTHDYHSEGSYPGGGYDRGREKSFAYGSEDSRGGYRRMEDHYGRDSFDSISGSSRSSAGDFYGQYSGSRPRSYADPTQPPPKPRGILKNKSSSGGIPSLLDAPTHPPSNYGNRDGGYRGGRSGWN</sequence>
<keyword evidence="4" id="KW-0808">Transferase</keyword>
<dbReference type="InterPro" id="IPR008271">
    <property type="entry name" value="Ser/Thr_kinase_AS"/>
</dbReference>
<evidence type="ECO:0000256" key="5">
    <source>
        <dbReference type="ARBA" id="ARBA00022741"/>
    </source>
</evidence>
<keyword evidence="5 12" id="KW-0547">Nucleotide-binding</keyword>
<feature type="compositionally biased region" description="Polar residues" evidence="13">
    <location>
        <begin position="633"/>
        <end position="647"/>
    </location>
</feature>
<dbReference type="PANTHER" id="PTHR24056:SF546">
    <property type="entry name" value="CYCLIN-DEPENDENT KINASE 12"/>
    <property type="match status" value="1"/>
</dbReference>
<evidence type="ECO:0000256" key="9">
    <source>
        <dbReference type="ARBA" id="ARBA00047811"/>
    </source>
</evidence>
<dbReference type="GO" id="GO:0030332">
    <property type="term" value="F:cyclin binding"/>
    <property type="evidence" value="ECO:0007669"/>
    <property type="project" value="TreeGrafter"/>
</dbReference>
<dbReference type="PROSITE" id="PS00108">
    <property type="entry name" value="PROTEIN_KINASE_ST"/>
    <property type="match status" value="1"/>
</dbReference>
<feature type="compositionally biased region" description="Gly residues" evidence="13">
    <location>
        <begin position="812"/>
        <end position="824"/>
    </location>
</feature>
<protein>
    <recommendedName>
        <fullName evidence="14">Protein kinase domain-containing protein</fullName>
    </recommendedName>
</protein>
<dbReference type="GO" id="GO:0008353">
    <property type="term" value="F:RNA polymerase II CTD heptapeptide repeat kinase activity"/>
    <property type="evidence" value="ECO:0007669"/>
    <property type="project" value="UniProtKB-EC"/>
</dbReference>
<name>A0AA89C776_PINIB</name>
<dbReference type="EMBL" id="VSWD01000001">
    <property type="protein sequence ID" value="KAK3109135.1"/>
    <property type="molecule type" value="Genomic_DNA"/>
</dbReference>
<dbReference type="InterPro" id="IPR000719">
    <property type="entry name" value="Prot_kinase_dom"/>
</dbReference>
<dbReference type="Gene3D" id="3.30.200.20">
    <property type="entry name" value="Phosphorylase Kinase, domain 1"/>
    <property type="match status" value="1"/>
</dbReference>
<feature type="compositionally biased region" description="Basic and acidic residues" evidence="13">
    <location>
        <begin position="469"/>
        <end position="484"/>
    </location>
</feature>
<proteinExistence type="inferred from homology"/>
<keyword evidence="8" id="KW-0539">Nucleus</keyword>
<gene>
    <name evidence="15" type="ORF">FSP39_023685</name>
</gene>
<dbReference type="Pfam" id="PF00069">
    <property type="entry name" value="Pkinase"/>
    <property type="match status" value="1"/>
</dbReference>
<dbReference type="Proteomes" id="UP001186944">
    <property type="component" value="Unassembled WGS sequence"/>
</dbReference>
<feature type="compositionally biased region" description="Low complexity" evidence="13">
    <location>
        <begin position="583"/>
        <end position="614"/>
    </location>
</feature>
<feature type="domain" description="Protein kinase" evidence="14">
    <location>
        <begin position="16"/>
        <end position="328"/>
    </location>
</feature>
<evidence type="ECO:0000256" key="3">
    <source>
        <dbReference type="ARBA" id="ARBA00022527"/>
    </source>
</evidence>